<keyword evidence="3" id="KW-0963">Cytoplasm</keyword>
<evidence type="ECO:0000256" key="3">
    <source>
        <dbReference type="ARBA" id="ARBA00022490"/>
    </source>
</evidence>
<keyword evidence="7 13" id="KW-0863">Zinc-finger</keyword>
<evidence type="ECO:0000256" key="12">
    <source>
        <dbReference type="ARBA" id="ARBA00075694"/>
    </source>
</evidence>
<evidence type="ECO:0000256" key="14">
    <source>
        <dbReference type="PROSITE-ProRule" id="PRU00176"/>
    </source>
</evidence>
<dbReference type="Pfam" id="PF00076">
    <property type="entry name" value="RRM_1"/>
    <property type="match status" value="4"/>
</dbReference>
<dbReference type="SMART" id="SM00343">
    <property type="entry name" value="ZnF_C2HC"/>
    <property type="match status" value="2"/>
</dbReference>
<evidence type="ECO:0000256" key="8">
    <source>
        <dbReference type="ARBA" id="ARBA00022833"/>
    </source>
</evidence>
<evidence type="ECO:0000256" key="13">
    <source>
        <dbReference type="PROSITE-ProRule" id="PRU00047"/>
    </source>
</evidence>
<evidence type="ECO:0000256" key="11">
    <source>
        <dbReference type="ARBA" id="ARBA00067851"/>
    </source>
</evidence>
<dbReference type="InterPro" id="IPR034898">
    <property type="entry name" value="RBM4_RRM2"/>
</dbReference>
<dbReference type="Proteomes" id="UP000193380">
    <property type="component" value="Unassembled WGS sequence"/>
</dbReference>
<dbReference type="InterPro" id="IPR050502">
    <property type="entry name" value="Euk_RNA-bind_prot"/>
</dbReference>
<dbReference type="FunFam" id="3.30.70.330:FF:000058">
    <property type="entry name" value="RNA-binding motif protein 4"/>
    <property type="match status" value="1"/>
</dbReference>
<evidence type="ECO:0000256" key="5">
    <source>
        <dbReference type="ARBA" id="ARBA00022723"/>
    </source>
</evidence>
<keyword evidence="4" id="KW-0597">Phosphoprotein</keyword>
<evidence type="ECO:0000256" key="1">
    <source>
        <dbReference type="ARBA" id="ARBA00004123"/>
    </source>
</evidence>
<evidence type="ECO:0000256" key="2">
    <source>
        <dbReference type="ARBA" id="ARBA00004496"/>
    </source>
</evidence>
<dbReference type="PROSITE" id="PS50102">
    <property type="entry name" value="RRM"/>
    <property type="match status" value="4"/>
</dbReference>
<comment type="subcellular location">
    <subcellularLocation>
        <location evidence="2">Cytoplasm</location>
    </subcellularLocation>
    <subcellularLocation>
        <location evidence="1">Nucleus</location>
    </subcellularLocation>
</comment>
<keyword evidence="5" id="KW-0479">Metal-binding</keyword>
<accession>A0A060XG70</accession>
<feature type="domain" description="RRM" evidence="15">
    <location>
        <begin position="2"/>
        <end position="72"/>
    </location>
</feature>
<dbReference type="InterPro" id="IPR000504">
    <property type="entry name" value="RRM_dom"/>
</dbReference>
<dbReference type="PaxDb" id="8022-A0A060XG70"/>
<dbReference type="GO" id="GO:0005634">
    <property type="term" value="C:nucleus"/>
    <property type="evidence" value="ECO:0007669"/>
    <property type="project" value="UniProtKB-SubCell"/>
</dbReference>
<dbReference type="InterPro" id="IPR035979">
    <property type="entry name" value="RBD_domain_sf"/>
</dbReference>
<keyword evidence="6" id="KW-0677">Repeat</keyword>
<sequence length="920" mass="100454">MVKIFIGNLDSDTTVDELRTLFSQYGKISECDIVKNFGFVHMNDKAEAEEAIKNLHHHELNGEQMNVEMSRGRPKSTTKLHVSNIPEGCTNEELKTKFEEYGPVVEADIVKDYAFVHMESVDDAMEAISRLDNTAFQGKLMSVHLSTSRLRTVPGMGAQTGCYVCGKQGHWSKDCPNGGQNGGSYGDSGERHRGGLMMGPGRGFPRGPPGFSRSGERYPSGYGMPPRAAASYYMGRLGYSRSSGYLGGPPLPPLSPMALLGSTAPMPGIGTVAGYRALIPRGYRPMSETVTAFMLTIMRSTGHGHTAQAILKSAVWAISPLPPLPPSQGSPLVSTRTSVARYHHPRRPPRTTCETAARSDECLSPLTAMVMSVHGCPRCRPPEAPRTPSHRPGTLTPIGHAMLTELHTAKVCMTRQTFPLLPFLLRAAWFHRAVPQTNLSTVGKKCTYASFVQSAGLISTPSNLVLPFEGMGRDCAVVSRRGAISSRRPVASDSESRSIIIMVKIFIGNLSPDTTAEELRSLFSQYGKISECDIVKNFGFVHMDDKAKAEDAIKNLHHYELNGQAMNVEMSRGRPKASTKLHVGNINSSCTNQELRAKFEEYGPVVECDIVKDYAFVHLERVEDAMEAVSGLDNTAFQGKLLSVKLSTSRLRTTPGMGERTGCYRCGQEGHWSKECPLDTLGNYREGAEPCSDGFDGGAPRFGGGSRSGRVYQQGFSGSYASVHDFGNRGSVCGSVPGYGRGAGYESAMSYSVPQGYGMIAAEQCMARTYASEAAYGGTSSSYGAIPANPVRRSSYEDRDPYGVVDFYEKYRARSYGASYFEERRSVPLPAPPPPSSSAIMRERLPPSSLDLYERCPLPPLPASISSYYSRDRSPIRRIPADAEGYAYERARLSPVSSLPRSLAYDIPRDPYAERARYAY</sequence>
<protein>
    <recommendedName>
        <fullName evidence="11">RNA-binding protein 14</fullName>
    </recommendedName>
    <alternativeName>
        <fullName evidence="12">RNA-binding motif protein 14</fullName>
    </alternativeName>
</protein>
<dbReference type="EMBL" id="FR905331">
    <property type="protein sequence ID" value="CDQ78456.1"/>
    <property type="molecule type" value="Genomic_DNA"/>
</dbReference>
<reference evidence="17" key="1">
    <citation type="journal article" date="2014" name="Nat. Commun.">
        <title>The rainbow trout genome provides novel insights into evolution after whole-genome duplication in vertebrates.</title>
        <authorList>
            <person name="Berthelot C."/>
            <person name="Brunet F."/>
            <person name="Chalopin D."/>
            <person name="Juanchich A."/>
            <person name="Bernard M."/>
            <person name="Noel B."/>
            <person name="Bento P."/>
            <person name="Da Silva C."/>
            <person name="Labadie K."/>
            <person name="Alberti A."/>
            <person name="Aury J.M."/>
            <person name="Louis A."/>
            <person name="Dehais P."/>
            <person name="Bardou P."/>
            <person name="Montfort J."/>
            <person name="Klopp C."/>
            <person name="Cabau C."/>
            <person name="Gaspin C."/>
            <person name="Thorgaard G.H."/>
            <person name="Boussaha M."/>
            <person name="Quillet E."/>
            <person name="Guyomard R."/>
            <person name="Galiana D."/>
            <person name="Bobe J."/>
            <person name="Volff J.N."/>
            <person name="Genet C."/>
            <person name="Wincker P."/>
            <person name="Jaillon O."/>
            <person name="Roest Crollius H."/>
            <person name="Guiguen Y."/>
        </authorList>
    </citation>
    <scope>NUCLEOTIDE SEQUENCE [LARGE SCALE GENOMIC DNA]</scope>
</reference>
<keyword evidence="10" id="KW-0539">Nucleus</keyword>
<evidence type="ECO:0000313" key="17">
    <source>
        <dbReference type="EMBL" id="CDQ78456.1"/>
    </source>
</evidence>
<dbReference type="GO" id="GO:0098534">
    <property type="term" value="P:centriole assembly"/>
    <property type="evidence" value="ECO:0007669"/>
    <property type="project" value="UniProtKB-ARBA"/>
</dbReference>
<organism evidence="17 18">
    <name type="scientific">Oncorhynchus mykiss</name>
    <name type="common">Rainbow trout</name>
    <name type="synonym">Salmo gairdneri</name>
    <dbReference type="NCBI Taxonomy" id="8022"/>
    <lineage>
        <taxon>Eukaryota</taxon>
        <taxon>Metazoa</taxon>
        <taxon>Chordata</taxon>
        <taxon>Craniata</taxon>
        <taxon>Vertebrata</taxon>
        <taxon>Euteleostomi</taxon>
        <taxon>Actinopterygii</taxon>
        <taxon>Neopterygii</taxon>
        <taxon>Teleostei</taxon>
        <taxon>Protacanthopterygii</taxon>
        <taxon>Salmoniformes</taxon>
        <taxon>Salmonidae</taxon>
        <taxon>Salmoninae</taxon>
        <taxon>Oncorhynchus</taxon>
    </lineage>
</organism>
<dbReference type="PANTHER" id="PTHR48025:SF1">
    <property type="entry name" value="RRM DOMAIN-CONTAINING PROTEIN"/>
    <property type="match status" value="1"/>
</dbReference>
<dbReference type="CDD" id="cd12343">
    <property type="entry name" value="RRM1_2_CoAA_like"/>
    <property type="match status" value="1"/>
</dbReference>
<feature type="domain" description="RRM" evidence="15">
    <location>
        <begin position="503"/>
        <end position="573"/>
    </location>
</feature>
<dbReference type="FunFam" id="3.30.70.330:FF:000085">
    <property type="entry name" value="RNA-binding protein 4 isoform X1"/>
    <property type="match status" value="2"/>
</dbReference>
<dbReference type="GO" id="GO:0005737">
    <property type="term" value="C:cytoplasm"/>
    <property type="evidence" value="ECO:0007669"/>
    <property type="project" value="UniProtKB-SubCell"/>
</dbReference>
<dbReference type="PROSITE" id="PS50158">
    <property type="entry name" value="ZF_CCHC"/>
    <property type="match status" value="2"/>
</dbReference>
<keyword evidence="8" id="KW-0862">Zinc</keyword>
<dbReference type="Pfam" id="PF00098">
    <property type="entry name" value="zf-CCHC"/>
    <property type="match status" value="2"/>
</dbReference>
<dbReference type="SUPFAM" id="SSF54928">
    <property type="entry name" value="RNA-binding domain, RBD"/>
    <property type="match status" value="4"/>
</dbReference>
<feature type="domain" description="CCHC-type" evidence="16">
    <location>
        <begin position="162"/>
        <end position="177"/>
    </location>
</feature>
<dbReference type="PANTHER" id="PTHR48025">
    <property type="entry name" value="OS02G0815200 PROTEIN"/>
    <property type="match status" value="1"/>
</dbReference>
<evidence type="ECO:0000259" key="16">
    <source>
        <dbReference type="PROSITE" id="PS50158"/>
    </source>
</evidence>
<dbReference type="Gene3D" id="3.30.70.330">
    <property type="match status" value="4"/>
</dbReference>
<keyword evidence="9 14" id="KW-0694">RNA-binding</keyword>
<evidence type="ECO:0000256" key="4">
    <source>
        <dbReference type="ARBA" id="ARBA00022553"/>
    </source>
</evidence>
<evidence type="ECO:0000256" key="6">
    <source>
        <dbReference type="ARBA" id="ARBA00022737"/>
    </source>
</evidence>
<evidence type="ECO:0000256" key="7">
    <source>
        <dbReference type="ARBA" id="ARBA00022771"/>
    </source>
</evidence>
<dbReference type="STRING" id="8022.A0A060XG70"/>
<dbReference type="FunFam" id="3.30.70.330:FF:000046">
    <property type="entry name" value="RNA-binding protein 14 isoform X1"/>
    <property type="match status" value="1"/>
</dbReference>
<evidence type="ECO:0000313" key="18">
    <source>
        <dbReference type="Proteomes" id="UP000193380"/>
    </source>
</evidence>
<dbReference type="InterPro" id="IPR012677">
    <property type="entry name" value="Nucleotide-bd_a/b_plait_sf"/>
</dbReference>
<evidence type="ECO:0000256" key="10">
    <source>
        <dbReference type="ARBA" id="ARBA00023242"/>
    </source>
</evidence>
<dbReference type="GO" id="GO:0003729">
    <property type="term" value="F:mRNA binding"/>
    <property type="evidence" value="ECO:0007669"/>
    <property type="project" value="TreeGrafter"/>
</dbReference>
<dbReference type="GO" id="GO:0008270">
    <property type="term" value="F:zinc ion binding"/>
    <property type="evidence" value="ECO:0007669"/>
    <property type="project" value="UniProtKB-KW"/>
</dbReference>
<evidence type="ECO:0000256" key="9">
    <source>
        <dbReference type="ARBA" id="ARBA00022884"/>
    </source>
</evidence>
<proteinExistence type="predicted"/>
<dbReference type="AlphaFoldDB" id="A0A060XG70"/>
<evidence type="ECO:0000259" key="15">
    <source>
        <dbReference type="PROSITE" id="PS50102"/>
    </source>
</evidence>
<dbReference type="Gene3D" id="4.10.60.10">
    <property type="entry name" value="Zinc finger, CCHC-type"/>
    <property type="match status" value="2"/>
</dbReference>
<dbReference type="CDD" id="cd12607">
    <property type="entry name" value="RRM2_RBM4"/>
    <property type="match status" value="1"/>
</dbReference>
<dbReference type="SMART" id="SM00360">
    <property type="entry name" value="RRM"/>
    <property type="match status" value="4"/>
</dbReference>
<feature type="domain" description="RRM" evidence="15">
    <location>
        <begin position="579"/>
        <end position="649"/>
    </location>
</feature>
<name>A0A060XG70_ONCMY</name>
<reference evidence="17" key="2">
    <citation type="submission" date="2014-03" db="EMBL/GenBank/DDBJ databases">
        <authorList>
            <person name="Genoscope - CEA"/>
        </authorList>
    </citation>
    <scope>NUCLEOTIDE SEQUENCE</scope>
</reference>
<feature type="domain" description="CCHC-type" evidence="16">
    <location>
        <begin position="663"/>
        <end position="677"/>
    </location>
</feature>
<gene>
    <name evidence="17" type="ORF">GSONMT00048932001</name>
</gene>
<feature type="domain" description="RRM" evidence="15">
    <location>
        <begin position="78"/>
        <end position="148"/>
    </location>
</feature>
<dbReference type="GO" id="GO:0010467">
    <property type="term" value="P:gene expression"/>
    <property type="evidence" value="ECO:0007669"/>
    <property type="project" value="UniProtKB-ARBA"/>
</dbReference>
<dbReference type="InterPro" id="IPR001878">
    <property type="entry name" value="Znf_CCHC"/>
</dbReference>